<keyword evidence="1" id="KW-0175">Coiled coil</keyword>
<name>A0A1S1WSX2_9NEIS</name>
<comment type="caution">
    <text evidence="2">The sequence shown here is derived from an EMBL/GenBank/DDBJ whole genome shotgun (WGS) entry which is preliminary data.</text>
</comment>
<dbReference type="EMBL" id="MKCS01000004">
    <property type="protein sequence ID" value="OHX10185.1"/>
    <property type="molecule type" value="Genomic_DNA"/>
</dbReference>
<evidence type="ECO:0000256" key="1">
    <source>
        <dbReference type="SAM" id="Coils"/>
    </source>
</evidence>
<dbReference type="STRING" id="1903179.BI347_20465"/>
<reference evidence="2 3" key="1">
    <citation type="submission" date="2016-09" db="EMBL/GenBank/DDBJ databases">
        <title>Chromobacterium muskegensis sp. nov., an insecticidal bacterium isolated from Sphagnum bogs.</title>
        <authorList>
            <person name="Sparks M.E."/>
            <person name="Blackburn M.B."/>
            <person name="Gundersen-Rindal D.E."/>
            <person name="Mitchell A."/>
            <person name="Farrar R."/>
            <person name="Kuhar D."/>
        </authorList>
    </citation>
    <scope>NUCLEOTIDE SEQUENCE [LARGE SCALE GENOMIC DNA]</scope>
    <source>
        <strain evidence="2 3">37-2</strain>
    </source>
</reference>
<evidence type="ECO:0000313" key="3">
    <source>
        <dbReference type="Proteomes" id="UP000180088"/>
    </source>
</evidence>
<protein>
    <submittedName>
        <fullName evidence="2">Uncharacterized protein</fullName>
    </submittedName>
</protein>
<proteinExistence type="predicted"/>
<organism evidence="2 3">
    <name type="scientific">Chromobacterium sphagni</name>
    <dbReference type="NCBI Taxonomy" id="1903179"/>
    <lineage>
        <taxon>Bacteria</taxon>
        <taxon>Pseudomonadati</taxon>
        <taxon>Pseudomonadota</taxon>
        <taxon>Betaproteobacteria</taxon>
        <taxon>Neisseriales</taxon>
        <taxon>Chromobacteriaceae</taxon>
        <taxon>Chromobacterium</taxon>
    </lineage>
</organism>
<sequence>MSVAGCKWVQGVSGTALACLLGMQMAPGLPGFIAMARAEASASSYGPSAGQTQAELAQRLQALAQSQVMANYPMLREAYVQRQLAKLRQDASSLPDTEANQAYREAVGDFSWMRPQLEDAVSLDYYGMPDALANELVAQANAGLVQQILGKYPPQVLTNMPNQAISQEMSKMFPVVAGRAADAVVWGSKNPIVQYLGNLDRDSFVQSMVNSVVDYAKQQAIDYFKKWIKKIIQENIITRITSEIVKNYPYIGPYISWYQTQKQKLDNIKHRIDQIKKEAELYLKKLGFDNAMQRQQEDLTWGKQNLPAYPNSDGSSEFGTSGGVRANQQVIEQYARQERGGLAEWSYGGDQPTAFYGWVGSYPAERRAAVMQPYVVGPRLGPDGRLQPVGAAERENTRRNAWLTLGLEPNTPFTAKPGTSAYQEEVAVRAQLASVMSQSYGSYMEGWMAQDRITQLASTIQMFTPAVINGLSTGQANGCRVMLKQLSTEVQMQTFQSQLRFERLFAASSGMLGNIERKQQLAGLSQGAPIGAINGR</sequence>
<accession>A0A1S1WSX2</accession>
<dbReference type="AlphaFoldDB" id="A0A1S1WSX2"/>
<gene>
    <name evidence="2" type="ORF">BI347_20465</name>
</gene>
<dbReference type="PROSITE" id="PS51257">
    <property type="entry name" value="PROKAR_LIPOPROTEIN"/>
    <property type="match status" value="1"/>
</dbReference>
<dbReference type="Proteomes" id="UP000180088">
    <property type="component" value="Unassembled WGS sequence"/>
</dbReference>
<feature type="coiled-coil region" evidence="1">
    <location>
        <begin position="258"/>
        <end position="285"/>
    </location>
</feature>
<evidence type="ECO:0000313" key="2">
    <source>
        <dbReference type="EMBL" id="OHX10185.1"/>
    </source>
</evidence>